<proteinExistence type="predicted"/>
<accession>A0AAW3F8Z1</accession>
<gene>
    <name evidence="2" type="ORF">DM48_5049</name>
</gene>
<dbReference type="EMBL" id="JPGG01000015">
    <property type="protein sequence ID" value="KGC16872.1"/>
    <property type="molecule type" value="Genomic_DNA"/>
</dbReference>
<sequence>MRIAGIFMVGLVSLSHYGAAHAQGGQSESVQDEKTLCSEDEDVYFSCPLENGKTISVCAKGNTSPNQGYVQYRYGTRIDAFPFPAKSIAPTKVLGITDVSEGSIRGLHLKFFKGLYTYVVSSVPPGGVYVSKNGKIIFDKICQASQYKSFSNKVFDGINQSPVLELDMH</sequence>
<organism evidence="2 3">
    <name type="scientific">Burkholderia gladioli</name>
    <name type="common">Pseudomonas marginata</name>
    <name type="synonym">Phytomonas marginata</name>
    <dbReference type="NCBI Taxonomy" id="28095"/>
    <lineage>
        <taxon>Bacteria</taxon>
        <taxon>Pseudomonadati</taxon>
        <taxon>Pseudomonadota</taxon>
        <taxon>Betaproteobacteria</taxon>
        <taxon>Burkholderiales</taxon>
        <taxon>Burkholderiaceae</taxon>
        <taxon>Burkholderia</taxon>
    </lineage>
</organism>
<keyword evidence="1" id="KW-0732">Signal</keyword>
<reference evidence="2 3" key="1">
    <citation type="submission" date="2014-04" db="EMBL/GenBank/DDBJ databases">
        <authorList>
            <person name="Bishop-Lilly K.A."/>
            <person name="Broomall S.M."/>
            <person name="Chain P.S."/>
            <person name="Chertkov O."/>
            <person name="Coyne S.R."/>
            <person name="Daligault H.E."/>
            <person name="Davenport K.W."/>
            <person name="Erkkila T."/>
            <person name="Frey K.G."/>
            <person name="Gibbons H.S."/>
            <person name="Gu W."/>
            <person name="Jaissle J."/>
            <person name="Johnson S.L."/>
            <person name="Koroleva G.I."/>
            <person name="Ladner J.T."/>
            <person name="Lo C.-C."/>
            <person name="Minogue T.D."/>
            <person name="Munk C."/>
            <person name="Palacios G.F."/>
            <person name="Redden C.L."/>
            <person name="Rosenzweig C.N."/>
            <person name="Scholz M.B."/>
            <person name="Teshima H."/>
            <person name="Xu Y."/>
        </authorList>
    </citation>
    <scope>NUCLEOTIDE SEQUENCE [LARGE SCALE GENOMIC DNA]</scope>
    <source>
        <strain evidence="3">gladioli</strain>
    </source>
</reference>
<protein>
    <submittedName>
        <fullName evidence="2">Uncharacterized protein</fullName>
    </submittedName>
</protein>
<dbReference type="AlphaFoldDB" id="A0AAW3F8Z1"/>
<dbReference type="Proteomes" id="UP000029590">
    <property type="component" value="Unassembled WGS sequence"/>
</dbReference>
<evidence type="ECO:0000313" key="3">
    <source>
        <dbReference type="Proteomes" id="UP000029590"/>
    </source>
</evidence>
<comment type="caution">
    <text evidence="2">The sequence shown here is derived from an EMBL/GenBank/DDBJ whole genome shotgun (WGS) entry which is preliminary data.</text>
</comment>
<dbReference type="KEGG" id="bgo:BM43_595"/>
<feature type="chain" id="PRO_5043878959" evidence="1">
    <location>
        <begin position="23"/>
        <end position="169"/>
    </location>
</feature>
<name>A0AAW3F8Z1_BURGA</name>
<evidence type="ECO:0000313" key="2">
    <source>
        <dbReference type="EMBL" id="KGC16872.1"/>
    </source>
</evidence>
<feature type="signal peptide" evidence="1">
    <location>
        <begin position="1"/>
        <end position="22"/>
    </location>
</feature>
<evidence type="ECO:0000256" key="1">
    <source>
        <dbReference type="SAM" id="SignalP"/>
    </source>
</evidence>